<evidence type="ECO:0000313" key="7">
    <source>
        <dbReference type="EMBL" id="ABC44746.1"/>
    </source>
</evidence>
<keyword evidence="2 4" id="KW-0442">Lipid degradation</keyword>
<dbReference type="Gene3D" id="3.40.1090.10">
    <property type="entry name" value="Cytosolic phospholipase A2 catalytic domain"/>
    <property type="match status" value="2"/>
</dbReference>
<feature type="short sequence motif" description="GXSXG" evidence="4">
    <location>
        <begin position="78"/>
        <end position="82"/>
    </location>
</feature>
<evidence type="ECO:0000259" key="6">
    <source>
        <dbReference type="PROSITE" id="PS51635"/>
    </source>
</evidence>
<gene>
    <name evidence="7" type="ordered locus">SRU_2685</name>
</gene>
<keyword evidence="3 4" id="KW-0443">Lipid metabolism</keyword>
<dbReference type="PANTHER" id="PTHR14226">
    <property type="entry name" value="NEUROPATHY TARGET ESTERASE/SWISS CHEESE D.MELANOGASTER"/>
    <property type="match status" value="1"/>
</dbReference>
<dbReference type="SUPFAM" id="SSF52151">
    <property type="entry name" value="FabD/lysophospholipase-like"/>
    <property type="match status" value="1"/>
</dbReference>
<feature type="active site" description="Proton acceptor" evidence="4">
    <location>
        <position position="249"/>
    </location>
</feature>
<evidence type="ECO:0000256" key="4">
    <source>
        <dbReference type="PROSITE-ProRule" id="PRU01161"/>
    </source>
</evidence>
<reference evidence="7 8" key="1">
    <citation type="journal article" date="2005" name="Proc. Natl. Acad. Sci. U.S.A.">
        <title>The genome of Salinibacter ruber: convergence and gene exchange among hyperhalophilic bacteria and archaea.</title>
        <authorList>
            <person name="Mongodin E.F."/>
            <person name="Nelson K.E."/>
            <person name="Daugherty S."/>
            <person name="Deboy R.T."/>
            <person name="Wister J."/>
            <person name="Khouri H."/>
            <person name="Weidman J."/>
            <person name="Walsh D.A."/>
            <person name="Papke R.T."/>
            <person name="Sanchez Perez G."/>
            <person name="Sharma A.K."/>
            <person name="Nesbo C.L."/>
            <person name="MacLeod D."/>
            <person name="Bapteste E."/>
            <person name="Doolittle W.F."/>
            <person name="Charlebois R.L."/>
            <person name="Legault B."/>
            <person name="Rodriguez-Valera F."/>
        </authorList>
    </citation>
    <scope>NUCLEOTIDE SEQUENCE [LARGE SCALE GENOMIC DNA]</scope>
    <source>
        <strain evidence="8">DSM 13855 / CECT 5946 / M31</strain>
    </source>
</reference>
<evidence type="ECO:0000256" key="2">
    <source>
        <dbReference type="ARBA" id="ARBA00022963"/>
    </source>
</evidence>
<dbReference type="InterPro" id="IPR002641">
    <property type="entry name" value="PNPLA_dom"/>
</dbReference>
<accession>Q2RZ49</accession>
<dbReference type="PROSITE" id="PS51635">
    <property type="entry name" value="PNPLA"/>
    <property type="match status" value="1"/>
</dbReference>
<dbReference type="GO" id="GO:0016787">
    <property type="term" value="F:hydrolase activity"/>
    <property type="evidence" value="ECO:0007669"/>
    <property type="project" value="UniProtKB-UniRule"/>
</dbReference>
<dbReference type="Proteomes" id="UP000008674">
    <property type="component" value="Chromosome"/>
</dbReference>
<sequence>MSGATCPAPLLRTTNTADRTVSHYSPCSMPSPPTGSSTLGLACAGGVVEGALYEIGALCALDEAIEGRRLHDLDIYVGVSSGSLIGSMLASNVSARELSRAVVSESSDPSLNLEPEVLFRPAVGEYAGRLGRLPGAFFSSLRHYLLNPGDLSLLGLLATFGALVPTGLFTNASLERFLAEALTTGGRTNDFRRLKRKLYVVAMNLDSADVTVFGEPGHDHVPISSAIQASTALPGLYTPVEIDGQHYIDGVARRTVHASVGLDAGADLLFCINPIVPINVQLKQHAERLLDRRTNGHGPPLADRGLPTVLSQTFRAIVDSRKQTGFKKYAHTHPDADLILIEPECDDTHLFFSNIFSFKNRHDICEHAYQATRRHLRSRAEALQPILERHGLWLRRDVLDAPHSLYDTSSSAQDHESQRPASSMSEVLRATSDTLDRLDVLLDRLHNHAEQSNRSVPGQT</sequence>
<keyword evidence="8" id="KW-1185">Reference proteome</keyword>
<evidence type="ECO:0000256" key="3">
    <source>
        <dbReference type="ARBA" id="ARBA00023098"/>
    </source>
</evidence>
<organism evidence="7 8">
    <name type="scientific">Salinibacter ruber (strain DSM 13855 / M31)</name>
    <dbReference type="NCBI Taxonomy" id="309807"/>
    <lineage>
        <taxon>Bacteria</taxon>
        <taxon>Pseudomonadati</taxon>
        <taxon>Rhodothermota</taxon>
        <taxon>Rhodothermia</taxon>
        <taxon>Rhodothermales</taxon>
        <taxon>Salinibacteraceae</taxon>
        <taxon>Salinibacter</taxon>
    </lineage>
</organism>
<dbReference type="InterPro" id="IPR050301">
    <property type="entry name" value="NTE"/>
</dbReference>
<dbReference type="AlphaFoldDB" id="Q2RZ49"/>
<dbReference type="HOGENOM" id="CLU_055284_2_0_10"/>
<dbReference type="InterPro" id="IPR016035">
    <property type="entry name" value="Acyl_Trfase/lysoPLipase"/>
</dbReference>
<keyword evidence="1 4" id="KW-0378">Hydrolase</keyword>
<dbReference type="GO" id="GO:0016042">
    <property type="term" value="P:lipid catabolic process"/>
    <property type="evidence" value="ECO:0007669"/>
    <property type="project" value="UniProtKB-UniRule"/>
</dbReference>
<name>Q2RZ49_SALRD</name>
<proteinExistence type="predicted"/>
<dbReference type="eggNOG" id="COG1752">
    <property type="taxonomic scope" value="Bacteria"/>
</dbReference>
<dbReference type="EnsemblBacteria" id="ABC44746">
    <property type="protein sequence ID" value="ABC44746"/>
    <property type="gene ID" value="SRU_2685"/>
</dbReference>
<dbReference type="PANTHER" id="PTHR14226:SF57">
    <property type="entry name" value="BLR7027 PROTEIN"/>
    <property type="match status" value="1"/>
</dbReference>
<protein>
    <submittedName>
        <fullName evidence="7">Phospholipase, patatin family</fullName>
    </submittedName>
</protein>
<evidence type="ECO:0000256" key="1">
    <source>
        <dbReference type="ARBA" id="ARBA00022801"/>
    </source>
</evidence>
<dbReference type="Pfam" id="PF01734">
    <property type="entry name" value="Patatin"/>
    <property type="match status" value="1"/>
</dbReference>
<dbReference type="STRING" id="309807.SRU_2685"/>
<feature type="domain" description="PNPLA" evidence="6">
    <location>
        <begin position="42"/>
        <end position="262"/>
    </location>
</feature>
<comment type="caution">
    <text evidence="4">Lacks conserved residue(s) required for the propagation of feature annotation.</text>
</comment>
<feature type="region of interest" description="Disordered" evidence="5">
    <location>
        <begin position="405"/>
        <end position="427"/>
    </location>
</feature>
<dbReference type="EMBL" id="CP000159">
    <property type="protein sequence ID" value="ABC44746.1"/>
    <property type="molecule type" value="Genomic_DNA"/>
</dbReference>
<dbReference type="KEGG" id="sru:SRU_2685"/>
<feature type="active site" description="Nucleophile" evidence="4">
    <location>
        <position position="80"/>
    </location>
</feature>
<evidence type="ECO:0000313" key="8">
    <source>
        <dbReference type="Proteomes" id="UP000008674"/>
    </source>
</evidence>
<dbReference type="OrthoDB" id="9770965at2"/>
<evidence type="ECO:0000256" key="5">
    <source>
        <dbReference type="SAM" id="MobiDB-lite"/>
    </source>
</evidence>